<dbReference type="EMBL" id="JAACJO010000003">
    <property type="protein sequence ID" value="KAF5360342.1"/>
    <property type="molecule type" value="Genomic_DNA"/>
</dbReference>
<feature type="compositionally biased region" description="Polar residues" evidence="1">
    <location>
        <begin position="206"/>
        <end position="221"/>
    </location>
</feature>
<sequence length="417" mass="46642">MLSKADEEQLQRVCGNDETLNAARKLVPLAKARTKQGSGHYLAELATGLPAICAYLVAKHLNNNDVTLDNARHASCLRTNDFNKALRTVAGVLESELSIKKGRKEVTYNMLHEKYNVGLPFASFSGFLRQAEHAVVQLDARHKIGSPDIRAAIFFWASSTINVKDIPTLDEFAQDNSMLSKRLAPTIKLLAEKCNTLKSKLVEAAKNSSRPSSPTKSLLQASSPRTPRRSPTKPFRELPTRESVKKQRQAQTIQPETEPLKTKGDAVISDAEMASPETPTKKRKLDTSSPTSLSKKRMQFPPVTPVASHITHLASPTKTKINPTPAVPSPLRRSARFVLQQEADASMEVDDDEEDVPVDVNRILEFDLAKVGNEADEDLRGERLVTRRFRPVYQDYRQWFTRDARVVRIWKEANDVQ</sequence>
<dbReference type="OrthoDB" id="3358956at2759"/>
<evidence type="ECO:0000313" key="3">
    <source>
        <dbReference type="Proteomes" id="UP000559027"/>
    </source>
</evidence>
<evidence type="ECO:0000313" key="2">
    <source>
        <dbReference type="EMBL" id="KAF5360342.1"/>
    </source>
</evidence>
<protein>
    <recommendedName>
        <fullName evidence="4">Origin recognition complex subunit 6</fullName>
    </recommendedName>
</protein>
<gene>
    <name evidence="2" type="ORF">D9756_005085</name>
</gene>
<feature type="region of interest" description="Disordered" evidence="1">
    <location>
        <begin position="203"/>
        <end position="297"/>
    </location>
</feature>
<comment type="caution">
    <text evidence="2">The sequence shown here is derived from an EMBL/GenBank/DDBJ whole genome shotgun (WGS) entry which is preliminary data.</text>
</comment>
<reference evidence="2 3" key="1">
    <citation type="journal article" date="2020" name="ISME J.">
        <title>Uncovering the hidden diversity of litter-decomposition mechanisms in mushroom-forming fungi.</title>
        <authorList>
            <person name="Floudas D."/>
            <person name="Bentzer J."/>
            <person name="Ahren D."/>
            <person name="Johansson T."/>
            <person name="Persson P."/>
            <person name="Tunlid A."/>
        </authorList>
    </citation>
    <scope>NUCLEOTIDE SEQUENCE [LARGE SCALE GENOMIC DNA]</scope>
    <source>
        <strain evidence="2 3">CBS 146.42</strain>
    </source>
</reference>
<feature type="compositionally biased region" description="Basic and acidic residues" evidence="1">
    <location>
        <begin position="234"/>
        <end position="245"/>
    </location>
</feature>
<dbReference type="AlphaFoldDB" id="A0A8H5G8J9"/>
<organism evidence="2 3">
    <name type="scientific">Leucocoprinus leucothites</name>
    <dbReference type="NCBI Taxonomy" id="201217"/>
    <lineage>
        <taxon>Eukaryota</taxon>
        <taxon>Fungi</taxon>
        <taxon>Dikarya</taxon>
        <taxon>Basidiomycota</taxon>
        <taxon>Agaricomycotina</taxon>
        <taxon>Agaricomycetes</taxon>
        <taxon>Agaricomycetidae</taxon>
        <taxon>Agaricales</taxon>
        <taxon>Agaricineae</taxon>
        <taxon>Agaricaceae</taxon>
        <taxon>Leucocoprinus</taxon>
    </lineage>
</organism>
<proteinExistence type="predicted"/>
<evidence type="ECO:0008006" key="4">
    <source>
        <dbReference type="Google" id="ProtNLM"/>
    </source>
</evidence>
<accession>A0A8H5G8J9</accession>
<name>A0A8H5G8J9_9AGAR</name>
<dbReference type="Proteomes" id="UP000559027">
    <property type="component" value="Unassembled WGS sequence"/>
</dbReference>
<evidence type="ECO:0000256" key="1">
    <source>
        <dbReference type="SAM" id="MobiDB-lite"/>
    </source>
</evidence>
<keyword evidence="3" id="KW-1185">Reference proteome</keyword>